<dbReference type="EMBL" id="JAZHXI010000023">
    <property type="protein sequence ID" value="KAL2060298.1"/>
    <property type="molecule type" value="Genomic_DNA"/>
</dbReference>
<comment type="caution">
    <text evidence="3">The sequence shown here is derived from an EMBL/GenBank/DDBJ whole genome shotgun (WGS) entry which is preliminary data.</text>
</comment>
<reference evidence="3 4" key="1">
    <citation type="journal article" date="2024" name="Commun. Biol.">
        <title>Comparative genomic analysis of thermophilic fungi reveals convergent evolutionary adaptations and gene losses.</title>
        <authorList>
            <person name="Steindorff A.S."/>
            <person name="Aguilar-Pontes M.V."/>
            <person name="Robinson A.J."/>
            <person name="Andreopoulos B."/>
            <person name="LaButti K."/>
            <person name="Kuo A."/>
            <person name="Mondo S."/>
            <person name="Riley R."/>
            <person name="Otillar R."/>
            <person name="Haridas S."/>
            <person name="Lipzen A."/>
            <person name="Grimwood J."/>
            <person name="Schmutz J."/>
            <person name="Clum A."/>
            <person name="Reid I.D."/>
            <person name="Moisan M.C."/>
            <person name="Butler G."/>
            <person name="Nguyen T.T.M."/>
            <person name="Dewar K."/>
            <person name="Conant G."/>
            <person name="Drula E."/>
            <person name="Henrissat B."/>
            <person name="Hansel C."/>
            <person name="Singer S."/>
            <person name="Hutchinson M.I."/>
            <person name="de Vries R.P."/>
            <person name="Natvig D.O."/>
            <person name="Powell A.J."/>
            <person name="Tsang A."/>
            <person name="Grigoriev I.V."/>
        </authorList>
    </citation>
    <scope>NUCLEOTIDE SEQUENCE [LARGE SCALE GENOMIC DNA]</scope>
    <source>
        <strain evidence="3 4">CBS 494.80</strain>
    </source>
</reference>
<sequence>MAISSESQTPSTTKTEAELKREADLAAAKKAAQKARIQKLEDDYVRLSGDVEILNRGRDFVGKRRI</sequence>
<evidence type="ECO:0000313" key="3">
    <source>
        <dbReference type="EMBL" id="KAL2060298.1"/>
    </source>
</evidence>
<dbReference type="Proteomes" id="UP001595075">
    <property type="component" value="Unassembled WGS sequence"/>
</dbReference>
<feature type="compositionally biased region" description="Polar residues" evidence="2">
    <location>
        <begin position="1"/>
        <end position="14"/>
    </location>
</feature>
<organism evidence="3 4">
    <name type="scientific">Oculimacula yallundae</name>
    <dbReference type="NCBI Taxonomy" id="86028"/>
    <lineage>
        <taxon>Eukaryota</taxon>
        <taxon>Fungi</taxon>
        <taxon>Dikarya</taxon>
        <taxon>Ascomycota</taxon>
        <taxon>Pezizomycotina</taxon>
        <taxon>Leotiomycetes</taxon>
        <taxon>Helotiales</taxon>
        <taxon>Ploettnerulaceae</taxon>
        <taxon>Oculimacula</taxon>
    </lineage>
</organism>
<evidence type="ECO:0000256" key="2">
    <source>
        <dbReference type="SAM" id="MobiDB-lite"/>
    </source>
</evidence>
<proteinExistence type="predicted"/>
<protein>
    <submittedName>
        <fullName evidence="3">Uncharacterized protein</fullName>
    </submittedName>
</protein>
<accession>A0ABR4BRJ6</accession>
<gene>
    <name evidence="3" type="ORF">VTL71DRAFT_9693</name>
</gene>
<keyword evidence="1" id="KW-0175">Coiled coil</keyword>
<feature type="region of interest" description="Disordered" evidence="2">
    <location>
        <begin position="1"/>
        <end position="20"/>
    </location>
</feature>
<name>A0ABR4BRJ6_9HELO</name>
<evidence type="ECO:0000256" key="1">
    <source>
        <dbReference type="SAM" id="Coils"/>
    </source>
</evidence>
<evidence type="ECO:0000313" key="4">
    <source>
        <dbReference type="Proteomes" id="UP001595075"/>
    </source>
</evidence>
<keyword evidence="4" id="KW-1185">Reference proteome</keyword>
<feature type="coiled-coil region" evidence="1">
    <location>
        <begin position="23"/>
        <end position="50"/>
    </location>
</feature>